<name>A0A0E9VJK9_ANGAN</name>
<dbReference type="AlphaFoldDB" id="A0A0E9VJK9"/>
<protein>
    <submittedName>
        <fullName evidence="1">Uncharacterized protein</fullName>
    </submittedName>
</protein>
<accession>A0A0E9VJK9</accession>
<reference evidence="1" key="2">
    <citation type="journal article" date="2015" name="Fish Shellfish Immunol.">
        <title>Early steps in the European eel (Anguilla anguilla)-Vibrio vulnificus interaction in the gills: Role of the RtxA13 toxin.</title>
        <authorList>
            <person name="Callol A."/>
            <person name="Pajuelo D."/>
            <person name="Ebbesson L."/>
            <person name="Teles M."/>
            <person name="MacKenzie S."/>
            <person name="Amaro C."/>
        </authorList>
    </citation>
    <scope>NUCLEOTIDE SEQUENCE</scope>
</reference>
<sequence length="64" mass="7450">MSRAEQALFLYDQWDREVKADIICRPPVEINDPDQILTVLLEIYGCSLSYIVFKTVLSKTTGRW</sequence>
<dbReference type="EMBL" id="GBXM01031169">
    <property type="protein sequence ID" value="JAH77408.1"/>
    <property type="molecule type" value="Transcribed_RNA"/>
</dbReference>
<proteinExistence type="predicted"/>
<organism evidence="1">
    <name type="scientific">Anguilla anguilla</name>
    <name type="common">European freshwater eel</name>
    <name type="synonym">Muraena anguilla</name>
    <dbReference type="NCBI Taxonomy" id="7936"/>
    <lineage>
        <taxon>Eukaryota</taxon>
        <taxon>Metazoa</taxon>
        <taxon>Chordata</taxon>
        <taxon>Craniata</taxon>
        <taxon>Vertebrata</taxon>
        <taxon>Euteleostomi</taxon>
        <taxon>Actinopterygii</taxon>
        <taxon>Neopterygii</taxon>
        <taxon>Teleostei</taxon>
        <taxon>Anguilliformes</taxon>
        <taxon>Anguillidae</taxon>
        <taxon>Anguilla</taxon>
    </lineage>
</organism>
<reference evidence="1" key="1">
    <citation type="submission" date="2014-11" db="EMBL/GenBank/DDBJ databases">
        <authorList>
            <person name="Amaro Gonzalez C."/>
        </authorList>
    </citation>
    <scope>NUCLEOTIDE SEQUENCE</scope>
</reference>
<evidence type="ECO:0000313" key="1">
    <source>
        <dbReference type="EMBL" id="JAH77408.1"/>
    </source>
</evidence>